<gene>
    <name evidence="6" type="ORF">Sru01_20030</name>
</gene>
<dbReference type="RefSeq" id="WP_203983726.1">
    <property type="nucleotide sequence ID" value="NZ_BOOU01000031.1"/>
</dbReference>
<dbReference type="PANTHER" id="PTHR43585:SF2">
    <property type="entry name" value="ATP-GRASP ENZYME FSQD"/>
    <property type="match status" value="1"/>
</dbReference>
<dbReference type="PROSITE" id="PS50975">
    <property type="entry name" value="ATP_GRASP"/>
    <property type="match status" value="1"/>
</dbReference>
<evidence type="ECO:0000313" key="7">
    <source>
        <dbReference type="Proteomes" id="UP000655287"/>
    </source>
</evidence>
<keyword evidence="3 4" id="KW-0067">ATP-binding</keyword>
<dbReference type="GO" id="GO:0046872">
    <property type="term" value="F:metal ion binding"/>
    <property type="evidence" value="ECO:0007669"/>
    <property type="project" value="InterPro"/>
</dbReference>
<feature type="domain" description="ATP-grasp" evidence="5">
    <location>
        <begin position="115"/>
        <end position="325"/>
    </location>
</feature>
<dbReference type="PANTHER" id="PTHR43585">
    <property type="entry name" value="FUMIPYRROLE BIOSYNTHESIS PROTEIN C"/>
    <property type="match status" value="1"/>
</dbReference>
<sequence>MSILVLHTQNASRRRHFARVQEYARRHGERLLLIVKNPTWETDFVDRVWPADTSSISDTVDAARRLAAEEEEPIRAVVAFVEHSVPAAAAVAEELGLPFVSPRTAQIARDKYAMRRAFEVAGLPQPGFGLARTLDEAREAAGRIGFPLVMKPLIGGGSMYVRRVNDLDELTEHFEPIRRGSWDGFDYDPLYASAMAEYRGALLLEGYLPGAEISVESMVVDGVTKVVAIHDKPLPMNGPFFEEVYYVTPTSLPAEVVARVHEITARAHEALGITMGATHTEFRVQEGEEPKILETAARLGGGPIYQSLLLSTGIDMVEALCDVAFGRAPDLTPRRPVTPTGFSLFFAEKAGRIKAIHGVGEALADPDVQELLLYREVGDGVNVPPHVWQAHGHAIFTARTQAELGDVFDRLAKTIRFEVE</sequence>
<dbReference type="InterPro" id="IPR011761">
    <property type="entry name" value="ATP-grasp"/>
</dbReference>
<evidence type="ECO:0000259" key="5">
    <source>
        <dbReference type="PROSITE" id="PS50975"/>
    </source>
</evidence>
<dbReference type="InterPro" id="IPR040570">
    <property type="entry name" value="LAL_C2"/>
</dbReference>
<proteinExistence type="predicted"/>
<evidence type="ECO:0000256" key="3">
    <source>
        <dbReference type="ARBA" id="ARBA00022840"/>
    </source>
</evidence>
<dbReference type="InterPro" id="IPR041472">
    <property type="entry name" value="BL00235/CARNS1_N"/>
</dbReference>
<dbReference type="SUPFAM" id="SSF56059">
    <property type="entry name" value="Glutathione synthetase ATP-binding domain-like"/>
    <property type="match status" value="1"/>
</dbReference>
<dbReference type="Proteomes" id="UP000655287">
    <property type="component" value="Unassembled WGS sequence"/>
</dbReference>
<dbReference type="GO" id="GO:0005524">
    <property type="term" value="F:ATP binding"/>
    <property type="evidence" value="ECO:0007669"/>
    <property type="project" value="UniProtKB-UniRule"/>
</dbReference>
<dbReference type="Gene3D" id="3.40.50.20">
    <property type="match status" value="1"/>
</dbReference>
<evidence type="ECO:0000256" key="1">
    <source>
        <dbReference type="ARBA" id="ARBA00022598"/>
    </source>
</evidence>
<reference evidence="6" key="1">
    <citation type="submission" date="2021-01" db="EMBL/GenBank/DDBJ databases">
        <title>Whole genome shotgun sequence of Sphaerisporangium rufum NBRC 109079.</title>
        <authorList>
            <person name="Komaki H."/>
            <person name="Tamura T."/>
        </authorList>
    </citation>
    <scope>NUCLEOTIDE SEQUENCE</scope>
    <source>
        <strain evidence="6">NBRC 109079</strain>
    </source>
</reference>
<evidence type="ECO:0000256" key="4">
    <source>
        <dbReference type="PROSITE-ProRule" id="PRU00409"/>
    </source>
</evidence>
<dbReference type="GO" id="GO:0016874">
    <property type="term" value="F:ligase activity"/>
    <property type="evidence" value="ECO:0007669"/>
    <property type="project" value="UniProtKB-KW"/>
</dbReference>
<dbReference type="Pfam" id="PF18603">
    <property type="entry name" value="LAL_C2"/>
    <property type="match status" value="1"/>
</dbReference>
<dbReference type="Pfam" id="PF13535">
    <property type="entry name" value="ATP-grasp_4"/>
    <property type="match status" value="1"/>
</dbReference>
<dbReference type="EMBL" id="BOOU01000031">
    <property type="protein sequence ID" value="GII77021.1"/>
    <property type="molecule type" value="Genomic_DNA"/>
</dbReference>
<accession>A0A919UXH7</accession>
<protein>
    <recommendedName>
        <fullName evidence="5">ATP-grasp domain-containing protein</fullName>
    </recommendedName>
</protein>
<keyword evidence="7" id="KW-1185">Reference proteome</keyword>
<dbReference type="InterPro" id="IPR052032">
    <property type="entry name" value="ATP-dep_AA_Ligase"/>
</dbReference>
<dbReference type="Pfam" id="PF18130">
    <property type="entry name" value="ATPgrasp_N"/>
    <property type="match status" value="1"/>
</dbReference>
<evidence type="ECO:0000313" key="6">
    <source>
        <dbReference type="EMBL" id="GII77021.1"/>
    </source>
</evidence>
<keyword evidence="1" id="KW-0436">Ligase</keyword>
<evidence type="ECO:0000256" key="2">
    <source>
        <dbReference type="ARBA" id="ARBA00022741"/>
    </source>
</evidence>
<dbReference type="AlphaFoldDB" id="A0A919UXH7"/>
<dbReference type="Gene3D" id="3.30.470.20">
    <property type="entry name" value="ATP-grasp fold, B domain"/>
    <property type="match status" value="1"/>
</dbReference>
<keyword evidence="2 4" id="KW-0547">Nucleotide-binding</keyword>
<name>A0A919UXH7_9ACTN</name>
<organism evidence="6 7">
    <name type="scientific">Sphaerisporangium rufum</name>
    <dbReference type="NCBI Taxonomy" id="1381558"/>
    <lineage>
        <taxon>Bacteria</taxon>
        <taxon>Bacillati</taxon>
        <taxon>Actinomycetota</taxon>
        <taxon>Actinomycetes</taxon>
        <taxon>Streptosporangiales</taxon>
        <taxon>Streptosporangiaceae</taxon>
        <taxon>Sphaerisporangium</taxon>
    </lineage>
</organism>
<comment type="caution">
    <text evidence="6">The sequence shown here is derived from an EMBL/GenBank/DDBJ whole genome shotgun (WGS) entry which is preliminary data.</text>
</comment>